<dbReference type="RefSeq" id="WP_009756011.1">
    <property type="nucleotide sequence ID" value="NZ_AMSI01000002.1"/>
</dbReference>
<evidence type="ECO:0008006" key="4">
    <source>
        <dbReference type="Google" id="ProtNLM"/>
    </source>
</evidence>
<evidence type="ECO:0000313" key="3">
    <source>
        <dbReference type="Proteomes" id="UP000007374"/>
    </source>
</evidence>
<dbReference type="Proteomes" id="UP000007374">
    <property type="component" value="Unassembled WGS sequence"/>
</dbReference>
<protein>
    <recommendedName>
        <fullName evidence="4">Tat pathway signal sequence domain-containing protein</fullName>
    </recommendedName>
</protein>
<organism evidence="2 3">
    <name type="scientific">Nitratireductor indicus C115</name>
    <dbReference type="NCBI Taxonomy" id="1231190"/>
    <lineage>
        <taxon>Bacteria</taxon>
        <taxon>Pseudomonadati</taxon>
        <taxon>Pseudomonadota</taxon>
        <taxon>Alphaproteobacteria</taxon>
        <taxon>Hyphomicrobiales</taxon>
        <taxon>Phyllobacteriaceae</taxon>
        <taxon>Nitratireductor</taxon>
    </lineage>
</organism>
<sequence length="152" mass="15861">MPSRLPCPRSNTVASLALAAATFCASVSSASAEDAKPGTINLELNALQDSDKGCRIAFVVENGLGHDIGKAAYEIALFDKEGMVERLMVLDFQELPAAKTKVRRFDLADAKCGAIGRVLVNDASACDGDGIEAGACIARLNPTTRSSVAFGK</sequence>
<evidence type="ECO:0000313" key="2">
    <source>
        <dbReference type="EMBL" id="EKF43876.1"/>
    </source>
</evidence>
<accession>K2P9M3</accession>
<proteinExistence type="predicted"/>
<feature type="chain" id="PRO_5003862600" description="Tat pathway signal sequence domain-containing protein" evidence="1">
    <location>
        <begin position="33"/>
        <end position="152"/>
    </location>
</feature>
<reference evidence="2 3" key="1">
    <citation type="journal article" date="2012" name="J. Bacteriol.">
        <title>Genome Sequence of Nitratireductor indicus Type Strain C115.</title>
        <authorList>
            <person name="Lai Q."/>
            <person name="Li G."/>
            <person name="Yu Z."/>
            <person name="Shao Z."/>
        </authorList>
    </citation>
    <scope>NUCLEOTIDE SEQUENCE [LARGE SCALE GENOMIC DNA]</scope>
    <source>
        <strain evidence="2 3">C115</strain>
    </source>
</reference>
<evidence type="ECO:0000256" key="1">
    <source>
        <dbReference type="SAM" id="SignalP"/>
    </source>
</evidence>
<keyword evidence="3" id="KW-1185">Reference proteome</keyword>
<dbReference type="EMBL" id="AMSI01000002">
    <property type="protein sequence ID" value="EKF43876.1"/>
    <property type="molecule type" value="Genomic_DNA"/>
</dbReference>
<comment type="caution">
    <text evidence="2">The sequence shown here is derived from an EMBL/GenBank/DDBJ whole genome shotgun (WGS) entry which is preliminary data.</text>
</comment>
<dbReference type="STRING" id="721133.SAMN05216176_101582"/>
<dbReference type="PATRIC" id="fig|1231190.3.peg.770"/>
<gene>
    <name evidence="2" type="ORF">NA8A_03670</name>
</gene>
<name>K2P9M3_9HYPH</name>
<dbReference type="AlphaFoldDB" id="K2P9M3"/>
<dbReference type="eggNOG" id="ENOG50330WR">
    <property type="taxonomic scope" value="Bacteria"/>
</dbReference>
<keyword evidence="1" id="KW-0732">Signal</keyword>
<feature type="signal peptide" evidence="1">
    <location>
        <begin position="1"/>
        <end position="32"/>
    </location>
</feature>